<name>A0ABY5VLK1_9FIRM</name>
<evidence type="ECO:0000256" key="2">
    <source>
        <dbReference type="ARBA" id="ARBA00022448"/>
    </source>
</evidence>
<evidence type="ECO:0000256" key="7">
    <source>
        <dbReference type="ARBA" id="ARBA00023136"/>
    </source>
</evidence>
<dbReference type="EMBL" id="CP102290">
    <property type="protein sequence ID" value="UWP61033.1"/>
    <property type="molecule type" value="Genomic_DNA"/>
</dbReference>
<keyword evidence="10" id="KW-1185">Reference proteome</keyword>
<feature type="transmembrane region" description="Helical" evidence="8">
    <location>
        <begin position="212"/>
        <end position="234"/>
    </location>
</feature>
<feature type="transmembrane region" description="Helical" evidence="8">
    <location>
        <begin position="153"/>
        <end position="181"/>
    </location>
</feature>
<evidence type="ECO:0000256" key="4">
    <source>
        <dbReference type="ARBA" id="ARBA00022519"/>
    </source>
</evidence>
<dbReference type="CDD" id="cd06579">
    <property type="entry name" value="TM_PBP1_transp_AraH_like"/>
    <property type="match status" value="1"/>
</dbReference>
<evidence type="ECO:0000256" key="3">
    <source>
        <dbReference type="ARBA" id="ARBA00022475"/>
    </source>
</evidence>
<keyword evidence="6 8" id="KW-1133">Transmembrane helix</keyword>
<gene>
    <name evidence="9" type="ORF">NQ502_08390</name>
</gene>
<evidence type="ECO:0000256" key="6">
    <source>
        <dbReference type="ARBA" id="ARBA00022989"/>
    </source>
</evidence>
<keyword evidence="2" id="KW-0813">Transport</keyword>
<comment type="subcellular location">
    <subcellularLocation>
        <location evidence="1">Cell membrane</location>
        <topology evidence="1">Multi-pass membrane protein</topology>
    </subcellularLocation>
</comment>
<dbReference type="PANTHER" id="PTHR32196:SF21">
    <property type="entry name" value="ABC TRANSPORTER PERMEASE PROTEIN YPHD-RELATED"/>
    <property type="match status" value="1"/>
</dbReference>
<keyword evidence="4" id="KW-0997">Cell inner membrane</keyword>
<feature type="transmembrane region" description="Helical" evidence="8">
    <location>
        <begin position="43"/>
        <end position="64"/>
    </location>
</feature>
<proteinExistence type="predicted"/>
<reference evidence="9" key="1">
    <citation type="journal article" date="2022" name="Cell">
        <title>Design, construction, and in vivo augmentation of a complex gut microbiome.</title>
        <authorList>
            <person name="Cheng A.G."/>
            <person name="Ho P.Y."/>
            <person name="Aranda-Diaz A."/>
            <person name="Jain S."/>
            <person name="Yu F.B."/>
            <person name="Meng X."/>
            <person name="Wang M."/>
            <person name="Iakiviak M."/>
            <person name="Nagashima K."/>
            <person name="Zhao A."/>
            <person name="Murugkar P."/>
            <person name="Patil A."/>
            <person name="Atabakhsh K."/>
            <person name="Weakley A."/>
            <person name="Yan J."/>
            <person name="Brumbaugh A.R."/>
            <person name="Higginbottom S."/>
            <person name="Dimas A."/>
            <person name="Shiver A.L."/>
            <person name="Deutschbauer A."/>
            <person name="Neff N."/>
            <person name="Sonnenburg J.L."/>
            <person name="Huang K.C."/>
            <person name="Fischbach M.A."/>
        </authorList>
    </citation>
    <scope>NUCLEOTIDE SEQUENCE</scope>
    <source>
        <strain evidence="9">DSM 19829</strain>
    </source>
</reference>
<keyword evidence="5 8" id="KW-0812">Transmembrane</keyword>
<sequence>MNYSVQFKKSLKTLTKQKAFLAVVVICALMSVFNRYFLTAQNLSSLLLQVTILWIMAFGVTFCIISGECDLSLGANMCICGIIAIKLLPYLQIWVILIIVLLVGAAVGAVNAFISVNQGANSFIVTLGMMMLLKGICLVMTDGAPIAGTSKTFAAFGTGSILGVYNITWVAVLLFVISLWVMKRTEFGRNCYAVGYSKDVAAYSGVAVKRHLWVTFIISACSAALAGFCLSAELNSGSAAYGDNTALLINCGVVVGGTPFNGGYGGMVQSLIGVFLFGLLENVMNLLAVTPYMQMLIRGILIVLVIGMDCYARKKKREDV</sequence>
<keyword evidence="7 8" id="KW-0472">Membrane</keyword>
<keyword evidence="3" id="KW-1003">Cell membrane</keyword>
<protein>
    <submittedName>
        <fullName evidence="9">ABC transporter permease</fullName>
    </submittedName>
</protein>
<evidence type="ECO:0000313" key="10">
    <source>
        <dbReference type="Proteomes" id="UP001060164"/>
    </source>
</evidence>
<evidence type="ECO:0000256" key="5">
    <source>
        <dbReference type="ARBA" id="ARBA00022692"/>
    </source>
</evidence>
<feature type="transmembrane region" description="Helical" evidence="8">
    <location>
        <begin position="20"/>
        <end position="37"/>
    </location>
</feature>
<evidence type="ECO:0000256" key="1">
    <source>
        <dbReference type="ARBA" id="ARBA00004651"/>
    </source>
</evidence>
<dbReference type="RefSeq" id="WP_028529559.1">
    <property type="nucleotide sequence ID" value="NZ_CABLBR010000028.1"/>
</dbReference>
<dbReference type="InterPro" id="IPR001851">
    <property type="entry name" value="ABC_transp_permease"/>
</dbReference>
<dbReference type="Proteomes" id="UP001060164">
    <property type="component" value="Chromosome"/>
</dbReference>
<organism evidence="9 10">
    <name type="scientific">Ruminococcus gauvreauii</name>
    <dbReference type="NCBI Taxonomy" id="438033"/>
    <lineage>
        <taxon>Bacteria</taxon>
        <taxon>Bacillati</taxon>
        <taxon>Bacillota</taxon>
        <taxon>Clostridia</taxon>
        <taxon>Eubacteriales</taxon>
        <taxon>Oscillospiraceae</taxon>
        <taxon>Ruminococcus</taxon>
    </lineage>
</organism>
<dbReference type="PANTHER" id="PTHR32196">
    <property type="entry name" value="ABC TRANSPORTER PERMEASE PROTEIN YPHD-RELATED-RELATED"/>
    <property type="match status" value="1"/>
</dbReference>
<dbReference type="Pfam" id="PF02653">
    <property type="entry name" value="BPD_transp_2"/>
    <property type="match status" value="1"/>
</dbReference>
<evidence type="ECO:0000313" key="9">
    <source>
        <dbReference type="EMBL" id="UWP61033.1"/>
    </source>
</evidence>
<feature type="transmembrane region" description="Helical" evidence="8">
    <location>
        <begin position="295"/>
        <end position="312"/>
    </location>
</feature>
<feature type="transmembrane region" description="Helical" evidence="8">
    <location>
        <begin position="123"/>
        <end position="141"/>
    </location>
</feature>
<evidence type="ECO:0000256" key="8">
    <source>
        <dbReference type="SAM" id="Phobius"/>
    </source>
</evidence>
<feature type="transmembrane region" description="Helical" evidence="8">
    <location>
        <begin position="94"/>
        <end position="116"/>
    </location>
</feature>
<accession>A0ABY5VLK1</accession>